<evidence type="ECO:0000313" key="2">
    <source>
        <dbReference type="EMBL" id="CAD8700454.1"/>
    </source>
</evidence>
<dbReference type="PANTHER" id="PTHR31591">
    <property type="entry name" value="UPF0613 PROTEIN PB24D3.06C"/>
    <property type="match status" value="1"/>
</dbReference>
<protein>
    <recommendedName>
        <fullName evidence="3">AB hydrolase-1 domain-containing protein</fullName>
    </recommendedName>
</protein>
<dbReference type="Pfam" id="PF08538">
    <property type="entry name" value="DUF1749"/>
    <property type="match status" value="1"/>
</dbReference>
<dbReference type="InterPro" id="IPR029058">
    <property type="entry name" value="AB_hydrolase_fold"/>
</dbReference>
<dbReference type="PANTHER" id="PTHR31591:SF1">
    <property type="entry name" value="UPF0613 PROTEIN PB24D3.06C"/>
    <property type="match status" value="1"/>
</dbReference>
<evidence type="ECO:0000256" key="1">
    <source>
        <dbReference type="SAM" id="MobiDB-lite"/>
    </source>
</evidence>
<dbReference type="SUPFAM" id="SSF53474">
    <property type="entry name" value="alpha/beta-Hydrolases"/>
    <property type="match status" value="1"/>
</dbReference>
<evidence type="ECO:0008006" key="3">
    <source>
        <dbReference type="Google" id="ProtNLM"/>
    </source>
</evidence>
<gene>
    <name evidence="2" type="ORF">MANT1106_LOCUS3136</name>
</gene>
<proteinExistence type="predicted"/>
<dbReference type="InterPro" id="IPR013744">
    <property type="entry name" value="SidJ"/>
</dbReference>
<sequence length="336" mass="33813">MSSGVTGAGPAPAAPSPPPLPAAQVQMDGRLRLYRTFPSRLVAFTSGPDPAPAGTVVFIPGLSDGPLALPYVPALGAAGAARGWALCQPVLSSSYLGFGTNSLAQDVLELDALLDGIDGRIVLIGHSTGCQDIVAYLRSGAGRGRVVAAVMQGAVSDRQAMGMEHGDAAVAAAAASATALVSRGQGEVLMPRDTPGVFDTPVSAVRYASLAGRLTADDMFSADLTDAELAVQLGHMAAGPIPAGGEGGDAQLQSRSPPSLMWAFSGCDEYVPTVVKETYSALGSRISAAAGGGGGSAESSSRCVVIEGGNHSLDGEPGTEFVKLVGDFLDQLPPLL</sequence>
<organism evidence="2">
    <name type="scientific">Mantoniella antarctica</name>
    <dbReference type="NCBI Taxonomy" id="81844"/>
    <lineage>
        <taxon>Eukaryota</taxon>
        <taxon>Viridiplantae</taxon>
        <taxon>Chlorophyta</taxon>
        <taxon>Mamiellophyceae</taxon>
        <taxon>Mamiellales</taxon>
        <taxon>Mamiellaceae</taxon>
        <taxon>Mantoniella</taxon>
    </lineage>
</organism>
<accession>A0A7S0X3Y9</accession>
<reference evidence="2" key="1">
    <citation type="submission" date="2021-01" db="EMBL/GenBank/DDBJ databases">
        <authorList>
            <person name="Corre E."/>
            <person name="Pelletier E."/>
            <person name="Niang G."/>
            <person name="Scheremetjew M."/>
            <person name="Finn R."/>
            <person name="Kale V."/>
            <person name="Holt S."/>
            <person name="Cochrane G."/>
            <person name="Meng A."/>
            <person name="Brown T."/>
            <person name="Cohen L."/>
        </authorList>
    </citation>
    <scope>NUCLEOTIDE SEQUENCE</scope>
    <source>
        <strain evidence="2">SL-175</strain>
    </source>
</reference>
<dbReference type="AlphaFoldDB" id="A0A7S0X3Y9"/>
<feature type="region of interest" description="Disordered" evidence="1">
    <location>
        <begin position="1"/>
        <end position="22"/>
    </location>
</feature>
<name>A0A7S0X3Y9_9CHLO</name>
<feature type="compositionally biased region" description="Pro residues" evidence="1">
    <location>
        <begin position="12"/>
        <end position="21"/>
    </location>
</feature>
<dbReference type="EMBL" id="HBFC01005590">
    <property type="protein sequence ID" value="CAD8700454.1"/>
    <property type="molecule type" value="Transcribed_RNA"/>
</dbReference>
<dbReference type="Gene3D" id="3.40.50.1820">
    <property type="entry name" value="alpha/beta hydrolase"/>
    <property type="match status" value="1"/>
</dbReference>